<dbReference type="OrthoDB" id="8576090at2"/>
<evidence type="ECO:0000313" key="2">
    <source>
        <dbReference type="EMBL" id="VVD96248.1"/>
    </source>
</evidence>
<proteinExistence type="predicted"/>
<accession>A0A5E4UB44</accession>
<dbReference type="Proteomes" id="UP000367825">
    <property type="component" value="Unassembled WGS sequence"/>
</dbReference>
<dbReference type="InterPro" id="IPR023631">
    <property type="entry name" value="Amidase_dom"/>
</dbReference>
<dbReference type="InterPro" id="IPR000120">
    <property type="entry name" value="Amidase"/>
</dbReference>
<evidence type="ECO:0000313" key="3">
    <source>
        <dbReference type="Proteomes" id="UP000367825"/>
    </source>
</evidence>
<feature type="domain" description="Amidase" evidence="1">
    <location>
        <begin position="54"/>
        <end position="485"/>
    </location>
</feature>
<dbReference type="GO" id="GO:0003824">
    <property type="term" value="F:catalytic activity"/>
    <property type="evidence" value="ECO:0007669"/>
    <property type="project" value="InterPro"/>
</dbReference>
<dbReference type="PANTHER" id="PTHR11895">
    <property type="entry name" value="TRANSAMIDASE"/>
    <property type="match status" value="1"/>
</dbReference>
<dbReference type="InterPro" id="IPR036928">
    <property type="entry name" value="AS_sf"/>
</dbReference>
<dbReference type="PANTHER" id="PTHR11895:SF76">
    <property type="entry name" value="INDOLEACETAMIDE HYDROLASE"/>
    <property type="match status" value="1"/>
</dbReference>
<dbReference type="RefSeq" id="WP_150555334.1">
    <property type="nucleotide sequence ID" value="NZ_CABPSC010000005.1"/>
</dbReference>
<keyword evidence="3" id="KW-1185">Reference proteome</keyword>
<gene>
    <name evidence="2" type="ORF">PNO31109_01877</name>
</gene>
<dbReference type="Gene3D" id="3.90.1300.10">
    <property type="entry name" value="Amidase signature (AS) domain"/>
    <property type="match status" value="1"/>
</dbReference>
<name>A0A5E4UB44_9BURK</name>
<dbReference type="EMBL" id="CABPSC010000005">
    <property type="protein sequence ID" value="VVD96248.1"/>
    <property type="molecule type" value="Genomic_DNA"/>
</dbReference>
<organism evidence="2 3">
    <name type="scientific">Pandoraea nosoerga</name>
    <dbReference type="NCBI Taxonomy" id="2508296"/>
    <lineage>
        <taxon>Bacteria</taxon>
        <taxon>Pseudomonadati</taxon>
        <taxon>Pseudomonadota</taxon>
        <taxon>Betaproteobacteria</taxon>
        <taxon>Burkholderiales</taxon>
        <taxon>Burkholderiaceae</taxon>
        <taxon>Pandoraea</taxon>
    </lineage>
</organism>
<protein>
    <submittedName>
        <fullName evidence="2">Amidase</fullName>
    </submittedName>
</protein>
<reference evidence="2 3" key="1">
    <citation type="submission" date="2019-08" db="EMBL/GenBank/DDBJ databases">
        <authorList>
            <person name="Peeters C."/>
        </authorList>
    </citation>
    <scope>NUCLEOTIDE SEQUENCE [LARGE SCALE GENOMIC DNA]</scope>
    <source>
        <strain evidence="2 3">LMG 31109</strain>
    </source>
</reference>
<sequence length="509" mass="54493">MAVAPSPAAQSSAACPSPAANAAHALPNSLDDIVALDALALSEAIRTRRVSCREVMQAYLAHIARYNPAVNAIVSLRDTDVLLAEADERDRQLASGQYLGWMHGMPHAVKDLASCAGLPTRKGSPLTCAAADTHDSISVGRIRAAGAVFVGKTNVSEFGLGSHSYNPVFGITRNAYDTTRCAGGSSGGAGSALALRLLPVADGSDMMGSLRNPAAFGNVYGLRPSQGRVPYGPAPEVFVQQLSTEGPMGRTVADVAQLLATQAGYDARSPLSIAQGGSDFANALPREVKGLRLGWLGDYGGHLPMEDGVMALCEAALHDFTAMGCEVEPCRPDFAPDRLWRTWLTLRHWLVNGSLGDMYADPARRDRLKPEAQWEVAGGEALSASDVFRASIDRSEWYRALARLFERYDFLLMPAAQVFPFDAQTHWPASVAGRPMDTYHRWMEVVIGPTLAGLPAISVPVGFDARGLPMGLQIIGPAQADFAVLQLAHAHEQQTQWVRRRLPPMLCTG</sequence>
<evidence type="ECO:0000259" key="1">
    <source>
        <dbReference type="Pfam" id="PF01425"/>
    </source>
</evidence>
<dbReference type="AlphaFoldDB" id="A0A5E4UB44"/>
<dbReference type="SUPFAM" id="SSF75304">
    <property type="entry name" value="Amidase signature (AS) enzymes"/>
    <property type="match status" value="1"/>
</dbReference>
<dbReference type="Pfam" id="PF01425">
    <property type="entry name" value="Amidase"/>
    <property type="match status" value="1"/>
</dbReference>
<dbReference type="NCBIfam" id="NF005686">
    <property type="entry name" value="PRK07486.1"/>
    <property type="match status" value="1"/>
</dbReference>